<dbReference type="InterPro" id="IPR004805">
    <property type="entry name" value="DnaE2/DnaE/PolC"/>
</dbReference>
<sequence>MVQKNNQKVKEKFENGEITEQEYKDSLLKFVFGAEAYWVKDRKKEYPIKDKETGEIKQDKSGNILTKKDRSNCHIVLLAKNEEGRRDINEALSDANIDGYYGQPRLDLELLLRIKPENVFVTTACIAYWKYDDIEEITKCLHSHFKDNFYLEVQYHNTDAQKQLNKRILELSKKYGIDIIFGYDSHYIEEKDNTERDNYISTRRKNYNIAEDDEIGWYMDYPSEDIVRQRLLKQGVLNEEEINRCIENTDVILSFDDLYFDKEIKLPPCDLNMTQDEKDNWLKEIVYEEWDKIKPTVPLTRIKEYEEGIEYELNAIIDTHMSDYFLIDYKLVKRGLEKGGIITKTGRGSGVSYYSNSLLGFSNIDRFISPVKLYPDRFMSKTRILETRSLPDLDLNLGNPEVFAEAQDEIMTEICGSGGHAYPMISYKPLQKSSAFKLYAKSQGLDFDIANEITAQIAQYEKALKHADSPEEKEQINLYDFVDKEYHPLLDESKKYQGIINAKSQAPCGYLIYAGDIKREIGLIRCVSGNDDGTDEEKSVITTVIDGMVAENYKFVKNDLLKVDIWLTINKIFEKIGIPTYTVPEITKIVENDDKTWKIYADGYTMGINQCESEFGRSCCMRYAPRSMQELTALVAALRPGFKTQLDNFLDRKPYSTGIKELDEILKDSFHYIMYQENVMTYLGWLGIEQTETYAIIKKISKKKFKEKELKELKEKLLAGWIKNTGEECGFEKTWDIVEAFSKYAFNASHAYSYAYDSVYGAYLKAHYPYEFYSVMMQHLSEKGEKDKVTAYKQEMQRAFGIKNGSYKFGKDNRQFSIDKENHCINPSLLSIKSFSQKIADILYEIKDIKCSTFIELLEVLRENGIAEARIVDLIDINYFSDFGGMEYLKKVLELFLMFYKNKKYLVQYKKENALKNNIDFDIIRNHCKSETQLTFMGIDARGILNELIKGIENKEDSWKDIIQKGFAIMDYVDIIDKKFSGYCVATDINVEYSPKIKLYALANGNTIPVKITKKIYAENPIKRGDIIKVESQYKKHKKKKVNGKWVDSTEKEWWVEKYKII</sequence>
<evidence type="ECO:0000256" key="4">
    <source>
        <dbReference type="ARBA" id="ARBA00022932"/>
    </source>
</evidence>
<organism evidence="8 9">
    <name type="scientific">Congzhengia minquanensis</name>
    <dbReference type="NCBI Taxonomy" id="2763657"/>
    <lineage>
        <taxon>Bacteria</taxon>
        <taxon>Bacillati</taxon>
        <taxon>Bacillota</taxon>
        <taxon>Clostridia</taxon>
        <taxon>Eubacteriales</taxon>
        <taxon>Oscillospiraceae</taxon>
        <taxon>Congzhengia</taxon>
    </lineage>
</organism>
<comment type="caution">
    <text evidence="8">The sequence shown here is derived from an EMBL/GenBank/DDBJ whole genome shotgun (WGS) entry which is preliminary data.</text>
</comment>
<evidence type="ECO:0000259" key="7">
    <source>
        <dbReference type="Pfam" id="PF17657"/>
    </source>
</evidence>
<evidence type="ECO:0000256" key="1">
    <source>
        <dbReference type="ARBA" id="ARBA00022679"/>
    </source>
</evidence>
<evidence type="ECO:0000313" key="9">
    <source>
        <dbReference type="Proteomes" id="UP000611762"/>
    </source>
</evidence>
<name>A0A926HY64_9FIRM</name>
<evidence type="ECO:0000256" key="3">
    <source>
        <dbReference type="ARBA" id="ARBA00022705"/>
    </source>
</evidence>
<keyword evidence="2" id="KW-0548">Nucleotidyltransferase</keyword>
<dbReference type="InterPro" id="IPR004013">
    <property type="entry name" value="PHP_dom"/>
</dbReference>
<feature type="domain" description="DNA polymerase III alpha subunit finger" evidence="7">
    <location>
        <begin position="585"/>
        <end position="724"/>
    </location>
</feature>
<keyword evidence="4" id="KW-0239">DNA-directed DNA polymerase</keyword>
<dbReference type="GO" id="GO:0008408">
    <property type="term" value="F:3'-5' exonuclease activity"/>
    <property type="evidence" value="ECO:0007669"/>
    <property type="project" value="InterPro"/>
</dbReference>
<dbReference type="PANTHER" id="PTHR32294">
    <property type="entry name" value="DNA POLYMERASE III SUBUNIT ALPHA"/>
    <property type="match status" value="1"/>
</dbReference>
<dbReference type="Gene3D" id="3.20.20.140">
    <property type="entry name" value="Metal-dependent hydrolases"/>
    <property type="match status" value="1"/>
</dbReference>
<keyword evidence="3" id="KW-0235">DNA replication</keyword>
<dbReference type="Pfam" id="PF02811">
    <property type="entry name" value="PHP"/>
    <property type="match status" value="1"/>
</dbReference>
<dbReference type="GO" id="GO:0006260">
    <property type="term" value="P:DNA replication"/>
    <property type="evidence" value="ECO:0007669"/>
    <property type="project" value="UniProtKB-KW"/>
</dbReference>
<reference evidence="8" key="1">
    <citation type="submission" date="2020-08" db="EMBL/GenBank/DDBJ databases">
        <title>Genome public.</title>
        <authorList>
            <person name="Liu C."/>
            <person name="Sun Q."/>
        </authorList>
    </citation>
    <scope>NUCLEOTIDE SEQUENCE</scope>
    <source>
        <strain evidence="8">H8</strain>
    </source>
</reference>
<proteinExistence type="predicted"/>
<dbReference type="SUPFAM" id="SSF89550">
    <property type="entry name" value="PHP domain-like"/>
    <property type="match status" value="1"/>
</dbReference>
<keyword evidence="9" id="KW-1185">Reference proteome</keyword>
<dbReference type="AlphaFoldDB" id="A0A926HY64"/>
<feature type="domain" description="Bacterial DNA polymerase III alpha subunit NTPase" evidence="6">
    <location>
        <begin position="281"/>
        <end position="561"/>
    </location>
</feature>
<dbReference type="InterPro" id="IPR016195">
    <property type="entry name" value="Pol/histidinol_Pase-like"/>
</dbReference>
<protein>
    <submittedName>
        <fullName evidence="8">PHP domain-containing protein</fullName>
    </submittedName>
</protein>
<dbReference type="EMBL" id="JACRSU010000002">
    <property type="protein sequence ID" value="MBC8540769.1"/>
    <property type="molecule type" value="Genomic_DNA"/>
</dbReference>
<evidence type="ECO:0000259" key="5">
    <source>
        <dbReference type="Pfam" id="PF02811"/>
    </source>
</evidence>
<evidence type="ECO:0000313" key="8">
    <source>
        <dbReference type="EMBL" id="MBC8540769.1"/>
    </source>
</evidence>
<dbReference type="Proteomes" id="UP000611762">
    <property type="component" value="Unassembled WGS sequence"/>
</dbReference>
<dbReference type="Pfam" id="PF17657">
    <property type="entry name" value="DNA_pol3_finger"/>
    <property type="match status" value="1"/>
</dbReference>
<feature type="domain" description="PHP" evidence="5">
    <location>
        <begin position="22"/>
        <end position="156"/>
    </location>
</feature>
<accession>A0A926HY64</accession>
<dbReference type="InterPro" id="IPR011708">
    <property type="entry name" value="DNA_pol3_alpha_NTPase_dom"/>
</dbReference>
<evidence type="ECO:0000256" key="2">
    <source>
        <dbReference type="ARBA" id="ARBA00022695"/>
    </source>
</evidence>
<dbReference type="GO" id="GO:0003887">
    <property type="term" value="F:DNA-directed DNA polymerase activity"/>
    <property type="evidence" value="ECO:0007669"/>
    <property type="project" value="UniProtKB-KW"/>
</dbReference>
<dbReference type="InterPro" id="IPR040982">
    <property type="entry name" value="DNA_pol3_finger"/>
</dbReference>
<keyword evidence="1" id="KW-0808">Transferase</keyword>
<dbReference type="Pfam" id="PF07733">
    <property type="entry name" value="DNA_pol3_alpha"/>
    <property type="match status" value="1"/>
</dbReference>
<gene>
    <name evidence="8" type="ORF">H8698_07240</name>
</gene>
<dbReference type="PANTHER" id="PTHR32294:SF0">
    <property type="entry name" value="DNA POLYMERASE III SUBUNIT ALPHA"/>
    <property type="match status" value="1"/>
</dbReference>
<evidence type="ECO:0000259" key="6">
    <source>
        <dbReference type="Pfam" id="PF07733"/>
    </source>
</evidence>